<accession>A0A562JI04</accession>
<dbReference type="InterPro" id="IPR002869">
    <property type="entry name" value="Pyrv_flavodox_OxRed_cen"/>
</dbReference>
<dbReference type="GO" id="GO:0016903">
    <property type="term" value="F:oxidoreductase activity, acting on the aldehyde or oxo group of donors"/>
    <property type="evidence" value="ECO:0007669"/>
    <property type="project" value="InterPro"/>
</dbReference>
<dbReference type="OrthoDB" id="9789125at2"/>
<evidence type="ECO:0000256" key="1">
    <source>
        <dbReference type="ARBA" id="ARBA00023002"/>
    </source>
</evidence>
<dbReference type="AlphaFoldDB" id="A0A562JI04"/>
<evidence type="ECO:0000259" key="2">
    <source>
        <dbReference type="Pfam" id="PF01558"/>
    </source>
</evidence>
<dbReference type="Proteomes" id="UP000315343">
    <property type="component" value="Unassembled WGS sequence"/>
</dbReference>
<evidence type="ECO:0000313" key="4">
    <source>
        <dbReference type="Proteomes" id="UP000315343"/>
    </source>
</evidence>
<protein>
    <submittedName>
        <fullName evidence="3">2-oxoglutarate ferredoxin oxidoreductase, gamma subunit</fullName>
    </submittedName>
</protein>
<organism evidence="3 4">
    <name type="scientific">Sedimentibacter saalensis</name>
    <dbReference type="NCBI Taxonomy" id="130788"/>
    <lineage>
        <taxon>Bacteria</taxon>
        <taxon>Bacillati</taxon>
        <taxon>Bacillota</taxon>
        <taxon>Tissierellia</taxon>
        <taxon>Sedimentibacter</taxon>
    </lineage>
</organism>
<name>A0A562JI04_9FIRM</name>
<dbReference type="PANTHER" id="PTHR42730:SF1">
    <property type="entry name" value="2-OXOGLUTARATE SYNTHASE SUBUNIT KORC"/>
    <property type="match status" value="1"/>
</dbReference>
<evidence type="ECO:0000313" key="3">
    <source>
        <dbReference type="EMBL" id="TWH82414.1"/>
    </source>
</evidence>
<feature type="domain" description="Pyruvate/ketoisovalerate oxidoreductase catalytic" evidence="2">
    <location>
        <begin position="13"/>
        <end position="174"/>
    </location>
</feature>
<dbReference type="InterPro" id="IPR019752">
    <property type="entry name" value="Pyrv/ketoisovalerate_OxRed_cat"/>
</dbReference>
<keyword evidence="1" id="KW-0560">Oxidoreductase</keyword>
<sequence>MFDKLELRLSGSGGQGVILAAIIIADAAIEQGINAIQTQSYGPEARGGSSKAEVIISKAEINFPKVTTPNILLALTQNSYDKYIATLDKNGILVVDESVDIVHDAPYTIYSLPILDTAQNKLGTHMVSNIVSVGALYALIGEDVIHKDIMLKSITNRVPPVTVDKNISAFEEGIKLIRG</sequence>
<proteinExistence type="predicted"/>
<dbReference type="EMBL" id="VLKH01000002">
    <property type="protein sequence ID" value="TWH82414.1"/>
    <property type="molecule type" value="Genomic_DNA"/>
</dbReference>
<dbReference type="Gene3D" id="3.40.920.10">
    <property type="entry name" value="Pyruvate-ferredoxin oxidoreductase, PFOR, domain III"/>
    <property type="match status" value="1"/>
</dbReference>
<keyword evidence="4" id="KW-1185">Reference proteome</keyword>
<dbReference type="SUPFAM" id="SSF53323">
    <property type="entry name" value="Pyruvate-ferredoxin oxidoreductase, PFOR, domain III"/>
    <property type="match status" value="1"/>
</dbReference>
<reference evidence="3 4" key="1">
    <citation type="submission" date="2019-07" db="EMBL/GenBank/DDBJ databases">
        <title>Genomic Encyclopedia of Type Strains, Phase I: the one thousand microbial genomes (KMG-I) project.</title>
        <authorList>
            <person name="Kyrpides N."/>
        </authorList>
    </citation>
    <scope>NUCLEOTIDE SEQUENCE [LARGE SCALE GENOMIC DNA]</scope>
    <source>
        <strain evidence="3 4">DSM 13558</strain>
    </source>
</reference>
<dbReference type="RefSeq" id="WP_145080047.1">
    <property type="nucleotide sequence ID" value="NZ_JAYFNS010000006.1"/>
</dbReference>
<dbReference type="InterPro" id="IPR052554">
    <property type="entry name" value="2-oxoglutarate_synth_KorC"/>
</dbReference>
<dbReference type="Pfam" id="PF01558">
    <property type="entry name" value="POR"/>
    <property type="match status" value="1"/>
</dbReference>
<comment type="caution">
    <text evidence="3">The sequence shown here is derived from an EMBL/GenBank/DDBJ whole genome shotgun (WGS) entry which is preliminary data.</text>
</comment>
<dbReference type="PANTHER" id="PTHR42730">
    <property type="entry name" value="2-OXOGLUTARATE SYNTHASE SUBUNIT KORC"/>
    <property type="match status" value="1"/>
</dbReference>
<gene>
    <name evidence="3" type="ORF">LY60_00712</name>
</gene>